<dbReference type="OrthoDB" id="4502470at2759"/>
<evidence type="ECO:0000313" key="3">
    <source>
        <dbReference type="EMBL" id="ODM15237.1"/>
    </source>
</evidence>
<dbReference type="VEuPathDB" id="FungiDB:SI65_09178"/>
<evidence type="ECO:0000256" key="1">
    <source>
        <dbReference type="SAM" id="MobiDB-lite"/>
    </source>
</evidence>
<evidence type="ECO:0008006" key="5">
    <source>
        <dbReference type="Google" id="ProtNLM"/>
    </source>
</evidence>
<dbReference type="Proteomes" id="UP000094569">
    <property type="component" value="Unassembled WGS sequence"/>
</dbReference>
<dbReference type="AlphaFoldDB" id="A0A1E3B2S8"/>
<reference evidence="3 4" key="1">
    <citation type="journal article" date="2016" name="BMC Genomics">
        <title>Comparative genomic and transcriptomic analyses of the Fuzhuan brick tea-fermentation fungus Aspergillus cristatus.</title>
        <authorList>
            <person name="Ge Y."/>
            <person name="Wang Y."/>
            <person name="Liu Y."/>
            <person name="Tan Y."/>
            <person name="Ren X."/>
            <person name="Zhang X."/>
            <person name="Hyde K.D."/>
            <person name="Liu Y."/>
            <person name="Liu Z."/>
        </authorList>
    </citation>
    <scope>NUCLEOTIDE SEQUENCE [LARGE SCALE GENOMIC DNA]</scope>
    <source>
        <strain evidence="3 4">GZAAS20.1005</strain>
    </source>
</reference>
<evidence type="ECO:0000313" key="4">
    <source>
        <dbReference type="Proteomes" id="UP000094569"/>
    </source>
</evidence>
<dbReference type="EMBL" id="JXNT01000017">
    <property type="protein sequence ID" value="ODM15237.1"/>
    <property type="molecule type" value="Genomic_DNA"/>
</dbReference>
<accession>A0A1E3B2S8</accession>
<organism evidence="3 4">
    <name type="scientific">Aspergillus cristatus</name>
    <name type="common">Chinese Fuzhuan brick tea-fermentation fungus</name>
    <name type="synonym">Eurotium cristatum</name>
    <dbReference type="NCBI Taxonomy" id="573508"/>
    <lineage>
        <taxon>Eukaryota</taxon>
        <taxon>Fungi</taxon>
        <taxon>Dikarya</taxon>
        <taxon>Ascomycota</taxon>
        <taxon>Pezizomycotina</taxon>
        <taxon>Eurotiomycetes</taxon>
        <taxon>Eurotiomycetidae</taxon>
        <taxon>Eurotiales</taxon>
        <taxon>Aspergillaceae</taxon>
        <taxon>Aspergillus</taxon>
        <taxon>Aspergillus subgen. Aspergillus</taxon>
    </lineage>
</organism>
<sequence>MVKITIFTSLLAITTVAQTTTPTPSTTILSIFEENNSLNAQVFSNMGGSIVNVDASSNQTTVAINCVQSLLADCSFSSYVLPMTITSGPSTFAWSMSSTTRSDSVYSIAGQSQNCAVIGSTQSASCLIYDDHWHSNISSTSSLSTSATVELNAAQITYDLLTVTAGVEKLVPDSTASTSSITVAGTASSSTDSGKIAPKHGSQALL</sequence>
<dbReference type="STRING" id="573508.A0A1E3B2S8"/>
<feature type="compositionally biased region" description="Polar residues" evidence="1">
    <location>
        <begin position="181"/>
        <end position="193"/>
    </location>
</feature>
<feature type="signal peptide" evidence="2">
    <location>
        <begin position="1"/>
        <end position="19"/>
    </location>
</feature>
<proteinExistence type="predicted"/>
<protein>
    <recommendedName>
        <fullName evidence="5">Ig-like domain-containing protein</fullName>
    </recommendedName>
</protein>
<comment type="caution">
    <text evidence="3">The sequence shown here is derived from an EMBL/GenBank/DDBJ whole genome shotgun (WGS) entry which is preliminary data.</text>
</comment>
<keyword evidence="4" id="KW-1185">Reference proteome</keyword>
<evidence type="ECO:0000256" key="2">
    <source>
        <dbReference type="SAM" id="SignalP"/>
    </source>
</evidence>
<name>A0A1E3B2S8_ASPCR</name>
<keyword evidence="2" id="KW-0732">Signal</keyword>
<feature type="region of interest" description="Disordered" evidence="1">
    <location>
        <begin position="181"/>
        <end position="206"/>
    </location>
</feature>
<gene>
    <name evidence="3" type="ORF">SI65_09178</name>
</gene>
<feature type="chain" id="PRO_5009123411" description="Ig-like domain-containing protein" evidence="2">
    <location>
        <begin position="20"/>
        <end position="206"/>
    </location>
</feature>